<feature type="region of interest" description="Disordered" evidence="5">
    <location>
        <begin position="149"/>
        <end position="176"/>
    </location>
</feature>
<dbReference type="InterPro" id="IPR020583">
    <property type="entry name" value="Inositol_monoP_metal-BS"/>
</dbReference>
<gene>
    <name evidence="6" type="ORF">GMBLW1_12830</name>
</gene>
<dbReference type="AlphaFoldDB" id="A0A6C2YMS9"/>
<evidence type="ECO:0000256" key="1">
    <source>
        <dbReference type="ARBA" id="ARBA00022723"/>
    </source>
</evidence>
<accession>A0A6C2YMS9</accession>
<evidence type="ECO:0000313" key="6">
    <source>
        <dbReference type="EMBL" id="VIP02677.1"/>
    </source>
</evidence>
<dbReference type="Proteomes" id="UP000464378">
    <property type="component" value="Chromosome"/>
</dbReference>
<dbReference type="KEGG" id="tim:GMBLW1_12830"/>
<dbReference type="PROSITE" id="PS00630">
    <property type="entry name" value="IMP_2"/>
    <property type="match status" value="1"/>
</dbReference>
<dbReference type="PROSITE" id="PS00629">
    <property type="entry name" value="IMP_1"/>
    <property type="match status" value="1"/>
</dbReference>
<dbReference type="Gene3D" id="3.40.190.80">
    <property type="match status" value="1"/>
</dbReference>
<dbReference type="InParanoid" id="A0A6C2YMS9"/>
<feature type="binding site" evidence="4">
    <location>
        <position position="218"/>
    </location>
    <ligand>
        <name>Mg(2+)</name>
        <dbReference type="ChEBI" id="CHEBI:18420"/>
        <label>1</label>
        <note>catalytic</note>
    </ligand>
</feature>
<feature type="binding site" evidence="4">
    <location>
        <position position="91"/>
    </location>
    <ligand>
        <name>Mg(2+)</name>
        <dbReference type="ChEBI" id="CHEBI:18420"/>
        <label>1</label>
        <note>catalytic</note>
    </ligand>
</feature>
<dbReference type="RefSeq" id="WP_162657826.1">
    <property type="nucleotide sequence ID" value="NZ_LR593887.1"/>
</dbReference>
<evidence type="ECO:0000313" key="7">
    <source>
        <dbReference type="Proteomes" id="UP000464378"/>
    </source>
</evidence>
<dbReference type="GO" id="GO:0008934">
    <property type="term" value="F:inositol monophosphate 1-phosphatase activity"/>
    <property type="evidence" value="ECO:0007669"/>
    <property type="project" value="TreeGrafter"/>
</dbReference>
<dbReference type="GO" id="GO:0046854">
    <property type="term" value="P:phosphatidylinositol phosphate biosynthetic process"/>
    <property type="evidence" value="ECO:0007669"/>
    <property type="project" value="InterPro"/>
</dbReference>
<feature type="binding site" evidence="4">
    <location>
        <position position="68"/>
    </location>
    <ligand>
        <name>Mg(2+)</name>
        <dbReference type="ChEBI" id="CHEBI:18420"/>
        <label>1</label>
        <note>catalytic</note>
    </ligand>
</feature>
<dbReference type="GO" id="GO:0046872">
    <property type="term" value="F:metal ion binding"/>
    <property type="evidence" value="ECO:0007669"/>
    <property type="project" value="UniProtKB-KW"/>
</dbReference>
<dbReference type="EMBL" id="LR586016">
    <property type="protein sequence ID" value="VIP02677.1"/>
    <property type="molecule type" value="Genomic_DNA"/>
</dbReference>
<dbReference type="InterPro" id="IPR020550">
    <property type="entry name" value="Inositol_monophosphatase_CS"/>
</dbReference>
<evidence type="ECO:0008006" key="8">
    <source>
        <dbReference type="Google" id="ProtNLM"/>
    </source>
</evidence>
<dbReference type="Gene3D" id="3.30.540.10">
    <property type="entry name" value="Fructose-1,6-Bisphosphatase, subunit A, domain 1"/>
    <property type="match status" value="1"/>
</dbReference>
<feature type="binding site" evidence="4">
    <location>
        <position position="90"/>
    </location>
    <ligand>
        <name>Mg(2+)</name>
        <dbReference type="ChEBI" id="CHEBI:18420"/>
        <label>2</label>
    </ligand>
</feature>
<feature type="binding site" evidence="4">
    <location>
        <position position="88"/>
    </location>
    <ligand>
        <name>Mg(2+)</name>
        <dbReference type="ChEBI" id="CHEBI:18420"/>
        <label>1</label>
        <note>catalytic</note>
    </ligand>
</feature>
<name>A0A6C2YMS9_9BACT</name>
<proteinExistence type="predicted"/>
<sequence length="276" mass="30156">MADYLQEELRIALDAAHRAGAMILEEYGRFEVIPNAPATISTHVDHQSQEIILQTLQQAFPQDALCAEEATITLAEARTVAERIWVVDPIDGTRGFARKNGQFSVMIGLRVGPDVILGVVHEPVFNRTTYAVKGRGCFVLQHGESQRCHVSPLENPTEGRLTQSHTKPGKGPSPAFSRLERSAHQLVETYSAGVKMALIARGEAEWYVNTEIGFKDWDIAAGHILVTEAGGHVTTLAGSPIRYGEPGFVQRSGMIASNGHLHALAVQQMKDFPTPE</sequence>
<dbReference type="EMBL" id="LR593887">
    <property type="protein sequence ID" value="VTS02120.1"/>
    <property type="molecule type" value="Genomic_DNA"/>
</dbReference>
<keyword evidence="7" id="KW-1185">Reference proteome</keyword>
<evidence type="ECO:0000256" key="2">
    <source>
        <dbReference type="ARBA" id="ARBA00022801"/>
    </source>
</evidence>
<comment type="cofactor">
    <cofactor evidence="4">
        <name>Mg(2+)</name>
        <dbReference type="ChEBI" id="CHEBI:18420"/>
    </cofactor>
</comment>
<keyword evidence="1 4" id="KW-0479">Metal-binding</keyword>
<dbReference type="Pfam" id="PF00459">
    <property type="entry name" value="Inositol_P"/>
    <property type="match status" value="1"/>
</dbReference>
<dbReference type="PANTHER" id="PTHR20854:SF4">
    <property type="entry name" value="INOSITOL-1-MONOPHOSPHATASE-RELATED"/>
    <property type="match status" value="1"/>
</dbReference>
<evidence type="ECO:0000256" key="4">
    <source>
        <dbReference type="PIRSR" id="PIRSR600760-2"/>
    </source>
</evidence>
<evidence type="ECO:0000256" key="5">
    <source>
        <dbReference type="SAM" id="MobiDB-lite"/>
    </source>
</evidence>
<evidence type="ECO:0000256" key="3">
    <source>
        <dbReference type="ARBA" id="ARBA00022842"/>
    </source>
</evidence>
<protein>
    <recommendedName>
        <fullName evidence="8">3'(2'),5'-bisphosphate nucleotidase</fullName>
    </recommendedName>
</protein>
<organism evidence="6">
    <name type="scientific">Tuwongella immobilis</name>
    <dbReference type="NCBI Taxonomy" id="692036"/>
    <lineage>
        <taxon>Bacteria</taxon>
        <taxon>Pseudomonadati</taxon>
        <taxon>Planctomycetota</taxon>
        <taxon>Planctomycetia</taxon>
        <taxon>Gemmatales</taxon>
        <taxon>Gemmataceae</taxon>
        <taxon>Tuwongella</taxon>
    </lineage>
</organism>
<dbReference type="GO" id="GO:0007165">
    <property type="term" value="P:signal transduction"/>
    <property type="evidence" value="ECO:0007669"/>
    <property type="project" value="TreeGrafter"/>
</dbReference>
<dbReference type="InterPro" id="IPR000760">
    <property type="entry name" value="Inositol_monophosphatase-like"/>
</dbReference>
<dbReference type="SUPFAM" id="SSF56655">
    <property type="entry name" value="Carbohydrate phosphatase"/>
    <property type="match status" value="1"/>
</dbReference>
<keyword evidence="3 4" id="KW-0460">Magnesium</keyword>
<dbReference type="GO" id="GO:0006020">
    <property type="term" value="P:inositol metabolic process"/>
    <property type="evidence" value="ECO:0007669"/>
    <property type="project" value="TreeGrafter"/>
</dbReference>
<dbReference type="PANTHER" id="PTHR20854">
    <property type="entry name" value="INOSITOL MONOPHOSPHATASE"/>
    <property type="match status" value="1"/>
</dbReference>
<keyword evidence="2" id="KW-0378">Hydrolase</keyword>
<dbReference type="PRINTS" id="PR00377">
    <property type="entry name" value="IMPHPHTASES"/>
</dbReference>
<reference evidence="6" key="1">
    <citation type="submission" date="2019-04" db="EMBL/GenBank/DDBJ databases">
        <authorList>
            <consortium name="Science for Life Laboratories"/>
        </authorList>
    </citation>
    <scope>NUCLEOTIDE SEQUENCE</scope>
    <source>
        <strain evidence="6">MBLW1</strain>
    </source>
</reference>